<feature type="transmembrane region" description="Helical" evidence="2">
    <location>
        <begin position="1080"/>
        <end position="1103"/>
    </location>
</feature>
<proteinExistence type="predicted"/>
<keyword evidence="5" id="KW-1185">Reference proteome</keyword>
<feature type="transmembrane region" description="Helical" evidence="2">
    <location>
        <begin position="645"/>
        <end position="665"/>
    </location>
</feature>
<keyword evidence="2" id="KW-0472">Membrane</keyword>
<dbReference type="Proteomes" id="UP000734854">
    <property type="component" value="Unassembled WGS sequence"/>
</dbReference>
<gene>
    <name evidence="4" type="ORF">ZIOFF_039825</name>
</gene>
<dbReference type="Pfam" id="PF26010">
    <property type="entry name" value="DUF8003"/>
    <property type="match status" value="1"/>
</dbReference>
<keyword evidence="2" id="KW-1133">Transmembrane helix</keyword>
<dbReference type="PANTHER" id="PTHR31513:SF2">
    <property type="entry name" value="MRAZ"/>
    <property type="match status" value="1"/>
</dbReference>
<reference evidence="4 5" key="1">
    <citation type="submission" date="2020-08" db="EMBL/GenBank/DDBJ databases">
        <title>Plant Genome Project.</title>
        <authorList>
            <person name="Zhang R.-G."/>
        </authorList>
    </citation>
    <scope>NUCLEOTIDE SEQUENCE [LARGE SCALE GENOMIC DNA]</scope>
    <source>
        <tissue evidence="4">Rhizome</tissue>
    </source>
</reference>
<evidence type="ECO:0000256" key="1">
    <source>
        <dbReference type="SAM" id="MobiDB-lite"/>
    </source>
</evidence>
<evidence type="ECO:0000313" key="5">
    <source>
        <dbReference type="Proteomes" id="UP000734854"/>
    </source>
</evidence>
<feature type="transmembrane region" description="Helical" evidence="2">
    <location>
        <begin position="1175"/>
        <end position="1197"/>
    </location>
</feature>
<feature type="region of interest" description="Disordered" evidence="1">
    <location>
        <begin position="971"/>
        <end position="998"/>
    </location>
</feature>
<evidence type="ECO:0000313" key="4">
    <source>
        <dbReference type="EMBL" id="KAG6500011.1"/>
    </source>
</evidence>
<comment type="caution">
    <text evidence="4">The sequence shown here is derived from an EMBL/GenBank/DDBJ whole genome shotgun (WGS) entry which is preliminary data.</text>
</comment>
<dbReference type="EMBL" id="JACMSC010000011">
    <property type="protein sequence ID" value="KAG6500011.1"/>
    <property type="molecule type" value="Genomic_DNA"/>
</dbReference>
<sequence>MLRKGTGIISAAGGSGWGGGGGGRISLECYSIQDVKITAHGVYYLMLLLNYFYVGFAEGGFSNGCPENAGAAGTVFDKALESLRVSNDNFTTKTETPLLDFPVSTLWSNVFVESKAKALVPLLWTRVQGVSTPSSLDATFHDLAKAQLAALFPINSNWELTLATVQNHCSINEDGLPSLELLIQWQYRLVEEASRENYDLLIAQFSSFRLEDKLLLKEGSILLFFLFFFHLLKKVRGQIKLIDGGSICFGLMDYPVSEFELVAEELLLSDSVIKVYGAFRMYVKMLLMWDSRIQIDGGGNSEVSTSLLEARNLVVLRHNSVISSNANLGVYGQGLLRLSGRGDEIKAQRLFLSLFYNIEVGSGSLLQAPLDENVESSLVTQSLCESQTCPKELLMPPDDCHVNDSLSLTLQICRVDDLTVSGIIRGSIIHIHRARTVTIDTEGIISASELGCKEGIGKGKFLKYGAGGGAGHGGKGGSGFYNGLLIDGGRKYGDADLPCELGSGSSGSSESLVNVAGGGMIGIFYLLHYFLALCSVGVGAIGGTGSNGGFDGEVGTITGKKCPKGLYGTFCTECPVGSYKDMDGSNSSLCIPCSLDVLPRRASFIYVRGGVTQSSCPYKCLSDKFKMPNCYTPLEDLMYAFGGPWPFVILLSTFLVLLALLLNILRVKMIGRDHSYCPTSSIQHDCSDSFPYLLSLAEVPGTSRVEETQSHVHRMYFMGSNTFREPWHLSYSPPNAIIGIVYEDAFNRFIDEINSVAAYEWWEGSVHSILFVLAYPCAWSWKQWRRRKKIHRLQEYVKSEYDHSCLRSCRSRALYKGMKVGSSPDLMVAYIDFFLGGDEKRLDVASTIQKRFPMCIIFGGDGSYMSPYYLHNDTLLTNLVGQYASTAAWNRLVAGLNAQLRTVRRECIRSELRPVVAWLNSHTNAQLGHHGLRVELGWFQATASGYYQLGILVALREVFFNSVCQSDMINTSSPRGSKNKKNMHVSSNSKQLQQGQLNPSHTMSKGLTGGVNGGIINEVTLKSLDYRRDYLFPLSLLLKNTRPVGFQETLQLLICIMLLGDFTVTVLTLVQFYWMSLGAFLAVLLILPLSMLSPFAAGLNALFSRGPKRSSLARVYALWNATSIVNIVSSAYDQADFIKSPWMVAFLCGIIYCGLPLSEFGKDLDTSKLREDNEWWLLLMILFLVKSLNAFLVNWHIANLEIQDLSLFSPDPEKFWTM</sequence>
<feature type="compositionally biased region" description="Polar residues" evidence="1">
    <location>
        <begin position="984"/>
        <end position="998"/>
    </location>
</feature>
<feature type="transmembrane region" description="Helical" evidence="2">
    <location>
        <begin position="1052"/>
        <end position="1074"/>
    </location>
</feature>
<keyword evidence="2" id="KW-0812">Transmembrane</keyword>
<dbReference type="InterPro" id="IPR058316">
    <property type="entry name" value="DUF8003"/>
</dbReference>
<feature type="transmembrane region" description="Helical" evidence="2">
    <location>
        <begin position="1138"/>
        <end position="1155"/>
    </location>
</feature>
<organism evidence="4 5">
    <name type="scientific">Zingiber officinale</name>
    <name type="common">Ginger</name>
    <name type="synonym">Amomum zingiber</name>
    <dbReference type="NCBI Taxonomy" id="94328"/>
    <lineage>
        <taxon>Eukaryota</taxon>
        <taxon>Viridiplantae</taxon>
        <taxon>Streptophyta</taxon>
        <taxon>Embryophyta</taxon>
        <taxon>Tracheophyta</taxon>
        <taxon>Spermatophyta</taxon>
        <taxon>Magnoliopsida</taxon>
        <taxon>Liliopsida</taxon>
        <taxon>Zingiberales</taxon>
        <taxon>Zingiberaceae</taxon>
        <taxon>Zingiber</taxon>
    </lineage>
</organism>
<dbReference type="AlphaFoldDB" id="A0A8J5G5E6"/>
<dbReference type="SMART" id="SM01411">
    <property type="entry name" value="Ephrin_rec_like"/>
    <property type="match status" value="1"/>
</dbReference>
<accession>A0A8J5G5E6</accession>
<protein>
    <recommendedName>
        <fullName evidence="3">DUF8003 domain-containing protein</fullName>
    </recommendedName>
</protein>
<feature type="transmembrane region" description="Helical" evidence="2">
    <location>
        <begin position="1115"/>
        <end position="1132"/>
    </location>
</feature>
<evidence type="ECO:0000256" key="2">
    <source>
        <dbReference type="SAM" id="Phobius"/>
    </source>
</evidence>
<feature type="domain" description="DUF8003" evidence="3">
    <location>
        <begin position="557"/>
        <end position="631"/>
    </location>
</feature>
<evidence type="ECO:0000259" key="3">
    <source>
        <dbReference type="Pfam" id="PF26010"/>
    </source>
</evidence>
<name>A0A8J5G5E6_ZINOF</name>
<dbReference type="PANTHER" id="PTHR31513">
    <property type="entry name" value="EPHRIN TYPE-B RECEPTOR"/>
    <property type="match status" value="1"/>
</dbReference>